<reference evidence="2" key="1">
    <citation type="journal article" date="2017" name="bioRxiv">
        <title>Comparative analysis of the genomes of Stylophora pistillata and Acropora digitifera provides evidence for extensive differences between species of corals.</title>
        <authorList>
            <person name="Voolstra C.R."/>
            <person name="Li Y."/>
            <person name="Liew Y.J."/>
            <person name="Baumgarten S."/>
            <person name="Zoccola D."/>
            <person name="Flot J.-F."/>
            <person name="Tambutte S."/>
            <person name="Allemand D."/>
            <person name="Aranda M."/>
        </authorList>
    </citation>
    <scope>NUCLEOTIDE SEQUENCE [LARGE SCALE GENOMIC DNA]</scope>
</reference>
<accession>A0A2B4R3J4</accession>
<proteinExistence type="predicted"/>
<gene>
    <name evidence="1" type="ORF">AWC38_SpisGene23054</name>
</gene>
<organism evidence="1 2">
    <name type="scientific">Stylophora pistillata</name>
    <name type="common">Smooth cauliflower coral</name>
    <dbReference type="NCBI Taxonomy" id="50429"/>
    <lineage>
        <taxon>Eukaryota</taxon>
        <taxon>Metazoa</taxon>
        <taxon>Cnidaria</taxon>
        <taxon>Anthozoa</taxon>
        <taxon>Hexacorallia</taxon>
        <taxon>Scleractinia</taxon>
        <taxon>Astrocoeniina</taxon>
        <taxon>Pocilloporidae</taxon>
        <taxon>Stylophora</taxon>
    </lineage>
</organism>
<comment type="caution">
    <text evidence="1">The sequence shown here is derived from an EMBL/GenBank/DDBJ whole genome shotgun (WGS) entry which is preliminary data.</text>
</comment>
<name>A0A2B4R3J4_STYPI</name>
<protein>
    <submittedName>
        <fullName evidence="1">Uncharacterized protein</fullName>
    </submittedName>
</protein>
<sequence>MAAQQVQMVYGFLFPQGGIITELGSERKETVNIGVQTSSNTHTGITLGLYYSSSCLATFTRNLGPPYEEKQAAMKLQTKATNRPEIKQRRIENISCPSPILMPTEKKIRTQAAVRAATQAAVKRTKTSSPLPGYGSKWDIETTNTNLYHPYFQKRSRGFKPPQKGQLAWKTHGQETNLHEIRYGCNKEACNGYGNHSRSTVPKIGRYLYVRNGERDIKKNIISVITVTILTIIIRQDFMKCCTEIDEKR</sequence>
<dbReference type="AlphaFoldDB" id="A0A2B4R3J4"/>
<evidence type="ECO:0000313" key="1">
    <source>
        <dbReference type="EMBL" id="PFX12914.1"/>
    </source>
</evidence>
<evidence type="ECO:0000313" key="2">
    <source>
        <dbReference type="Proteomes" id="UP000225706"/>
    </source>
</evidence>
<dbReference type="EMBL" id="LSMT01001136">
    <property type="protein sequence ID" value="PFX12914.1"/>
    <property type="molecule type" value="Genomic_DNA"/>
</dbReference>
<dbReference type="Proteomes" id="UP000225706">
    <property type="component" value="Unassembled WGS sequence"/>
</dbReference>
<keyword evidence="2" id="KW-1185">Reference proteome</keyword>